<dbReference type="KEGG" id="spsr:EGC80_16045"/>
<reference evidence="2" key="3">
    <citation type="submission" date="2018-11" db="EMBL/GenBank/DDBJ databases">
        <authorList>
            <person name="Hwang Y.J."/>
            <person name="Hwang C.Y."/>
        </authorList>
    </citation>
    <scope>NUCLEOTIDE SEQUENCE</scope>
    <source>
        <strain evidence="2">R106</strain>
    </source>
</reference>
<evidence type="ECO:0000313" key="3">
    <source>
        <dbReference type="Proteomes" id="UP000273778"/>
    </source>
</evidence>
<dbReference type="Proteomes" id="UP000273778">
    <property type="component" value="Chromosome"/>
</dbReference>
<dbReference type="EMBL" id="CP034073">
    <property type="protein sequence ID" value="AZG36240.1"/>
    <property type="molecule type" value="Genomic_DNA"/>
</dbReference>
<name>A0A3N4ECK4_9GAMM</name>
<sequence>MKLVMNYTKNYLKSLVTIIFGIAIMLSGNSFGADKQIALTVNECAVSASVNGGSGCDADQCASEAGCICTKKGDFITWKLDNEVDSDFKLKFSGDSPLKDNCGKNFKKSERKCKVKESLTIGQSFDYQVVMQGCDNGSDPRIIIQ</sequence>
<keyword evidence="3" id="KW-1185">Reference proteome</keyword>
<dbReference type="OrthoDB" id="6272629at2"/>
<reference evidence="1 3" key="1">
    <citation type="submission" date="2018-11" db="EMBL/GenBank/DDBJ databases">
        <title>Shewanella sp. M2.</title>
        <authorList>
            <person name="Hwang Y.J."/>
            <person name="Hwang C.Y."/>
        </authorList>
    </citation>
    <scope>NUCLEOTIDE SEQUENCE [LARGE SCALE GENOMIC DNA]</scope>
    <source>
        <strain evidence="1 3">M2</strain>
    </source>
</reference>
<gene>
    <name evidence="2" type="ORF">EGC77_17315</name>
    <name evidence="1" type="ORF">EGC80_16045</name>
</gene>
<dbReference type="RefSeq" id="WP_124013707.1">
    <property type="nucleotide sequence ID" value="NZ_CP034073.1"/>
</dbReference>
<evidence type="ECO:0000313" key="4">
    <source>
        <dbReference type="Proteomes" id="UP000278855"/>
    </source>
</evidence>
<accession>A0A3N4ECK4</accession>
<organism evidence="2 4">
    <name type="scientific">Shewanella psychromarinicola</name>
    <dbReference type="NCBI Taxonomy" id="2487742"/>
    <lineage>
        <taxon>Bacteria</taxon>
        <taxon>Pseudomonadati</taxon>
        <taxon>Pseudomonadota</taxon>
        <taxon>Gammaproteobacteria</taxon>
        <taxon>Alteromonadales</taxon>
        <taxon>Shewanellaceae</taxon>
        <taxon>Shewanella</taxon>
    </lineage>
</organism>
<dbReference type="AlphaFoldDB" id="A0A3N4ECK4"/>
<proteinExistence type="predicted"/>
<dbReference type="Proteomes" id="UP000278855">
    <property type="component" value="Unassembled WGS sequence"/>
</dbReference>
<protein>
    <submittedName>
        <fullName evidence="2">Uncharacterized protein</fullName>
    </submittedName>
</protein>
<reference evidence="4" key="2">
    <citation type="submission" date="2018-11" db="EMBL/GenBank/DDBJ databases">
        <title>Shewanella sp. R106.</title>
        <authorList>
            <person name="Hwang Y.J."/>
            <person name="Hwang C.Y."/>
        </authorList>
    </citation>
    <scope>NUCLEOTIDE SEQUENCE [LARGE SCALE GENOMIC DNA]</scope>
    <source>
        <strain evidence="4">R106</strain>
    </source>
</reference>
<dbReference type="EMBL" id="RKKB01000013">
    <property type="protein sequence ID" value="RPA27334.1"/>
    <property type="molecule type" value="Genomic_DNA"/>
</dbReference>
<evidence type="ECO:0000313" key="1">
    <source>
        <dbReference type="EMBL" id="AZG36240.1"/>
    </source>
</evidence>
<evidence type="ECO:0000313" key="2">
    <source>
        <dbReference type="EMBL" id="RPA27334.1"/>
    </source>
</evidence>